<dbReference type="EMBL" id="JAULSU010000001">
    <property type="protein sequence ID" value="KAK0631814.1"/>
    <property type="molecule type" value="Genomic_DNA"/>
</dbReference>
<evidence type="ECO:0000256" key="5">
    <source>
        <dbReference type="ARBA" id="ARBA00019933"/>
    </source>
</evidence>
<dbReference type="InterPro" id="IPR029047">
    <property type="entry name" value="HSP70_peptide-bd_sf"/>
</dbReference>
<dbReference type="EC" id="3.6.4.10" evidence="4"/>
<organism evidence="16 17">
    <name type="scientific">Immersiella caudata</name>
    <dbReference type="NCBI Taxonomy" id="314043"/>
    <lineage>
        <taxon>Eukaryota</taxon>
        <taxon>Fungi</taxon>
        <taxon>Dikarya</taxon>
        <taxon>Ascomycota</taxon>
        <taxon>Pezizomycotina</taxon>
        <taxon>Sordariomycetes</taxon>
        <taxon>Sordariomycetidae</taxon>
        <taxon>Sordariales</taxon>
        <taxon>Lasiosphaeriaceae</taxon>
        <taxon>Immersiella</taxon>
    </lineage>
</organism>
<evidence type="ECO:0000256" key="6">
    <source>
        <dbReference type="ARBA" id="ARBA00022729"/>
    </source>
</evidence>
<dbReference type="InterPro" id="IPR018181">
    <property type="entry name" value="Heat_shock_70_CS"/>
</dbReference>
<keyword evidence="6 15" id="KW-0732">Signal</keyword>
<dbReference type="GO" id="GO:0140662">
    <property type="term" value="F:ATP-dependent protein folding chaperone"/>
    <property type="evidence" value="ECO:0007669"/>
    <property type="project" value="InterPro"/>
</dbReference>
<dbReference type="Gene3D" id="3.30.420.40">
    <property type="match status" value="2"/>
</dbReference>
<dbReference type="CDD" id="cd10241">
    <property type="entry name" value="ASKHA_NBD_HSP70_BiP"/>
    <property type="match status" value="1"/>
</dbReference>
<comment type="subcellular location">
    <subcellularLocation>
        <location evidence="2">Endoplasmic reticulum lumen</location>
    </subcellularLocation>
</comment>
<dbReference type="SUPFAM" id="SSF53067">
    <property type="entry name" value="Actin-like ATPase domain"/>
    <property type="match status" value="2"/>
</dbReference>
<dbReference type="SUPFAM" id="SSF100920">
    <property type="entry name" value="Heat shock protein 70kD (HSP70), peptide-binding domain"/>
    <property type="match status" value="1"/>
</dbReference>
<feature type="region of interest" description="Disordered" evidence="14">
    <location>
        <begin position="661"/>
        <end position="680"/>
    </location>
</feature>
<evidence type="ECO:0000256" key="13">
    <source>
        <dbReference type="RuleBase" id="RU003322"/>
    </source>
</evidence>
<accession>A0AA39XD90</accession>
<dbReference type="PRINTS" id="PR00301">
    <property type="entry name" value="HEATSHOCK70"/>
</dbReference>
<keyword evidence="17" id="KW-1185">Reference proteome</keyword>
<gene>
    <name evidence="16" type="ORF">B0T14DRAFT_532414</name>
</gene>
<evidence type="ECO:0000256" key="12">
    <source>
        <dbReference type="ARBA" id="ARBA00048056"/>
    </source>
</evidence>
<dbReference type="Pfam" id="PF00012">
    <property type="entry name" value="HSP70"/>
    <property type="match status" value="1"/>
</dbReference>
<comment type="similarity">
    <text evidence="3 13">Belongs to the heat shock protein 70 family.</text>
</comment>
<evidence type="ECO:0000256" key="1">
    <source>
        <dbReference type="ARBA" id="ARBA00002226"/>
    </source>
</evidence>
<evidence type="ECO:0000256" key="8">
    <source>
        <dbReference type="ARBA" id="ARBA00022824"/>
    </source>
</evidence>
<comment type="function">
    <text evidence="1">Probably plays a role in facilitating the assembly of multimeric protein complexes inside the ER. Is required for secretory polypeptide translocation. May physically associate with SEC63 protein in the endoplasmic reticulum and this interaction may be regulated by ATP hydrolysis.</text>
</comment>
<feature type="compositionally biased region" description="Basic and acidic residues" evidence="14">
    <location>
        <begin position="669"/>
        <end position="680"/>
    </location>
</feature>
<dbReference type="GO" id="GO:0005524">
    <property type="term" value="F:ATP binding"/>
    <property type="evidence" value="ECO:0007669"/>
    <property type="project" value="UniProtKB-KW"/>
</dbReference>
<evidence type="ECO:0000256" key="2">
    <source>
        <dbReference type="ARBA" id="ARBA00004319"/>
    </source>
</evidence>
<evidence type="ECO:0000256" key="11">
    <source>
        <dbReference type="ARBA" id="ARBA00031728"/>
    </source>
</evidence>
<dbReference type="FunFam" id="2.60.34.10:FF:000002">
    <property type="entry name" value="Heat shock 70 kDa"/>
    <property type="match status" value="1"/>
</dbReference>
<evidence type="ECO:0000256" key="4">
    <source>
        <dbReference type="ARBA" id="ARBA00012554"/>
    </source>
</evidence>
<dbReference type="InterPro" id="IPR013126">
    <property type="entry name" value="Hsp_70_fam"/>
</dbReference>
<evidence type="ECO:0000313" key="17">
    <source>
        <dbReference type="Proteomes" id="UP001175000"/>
    </source>
</evidence>
<protein>
    <recommendedName>
        <fullName evidence="5">Endoplasmic reticulum chaperone BiP</fullName>
        <ecNumber evidence="4">3.6.4.10</ecNumber>
    </recommendedName>
    <alternativeName>
        <fullName evidence="11">Immunoglobulin heavy chain-binding protein homolog</fullName>
    </alternativeName>
</protein>
<evidence type="ECO:0000256" key="15">
    <source>
        <dbReference type="SAM" id="SignalP"/>
    </source>
</evidence>
<dbReference type="Gene3D" id="1.20.1270.10">
    <property type="match status" value="1"/>
</dbReference>
<dbReference type="GO" id="GO:0005788">
    <property type="term" value="C:endoplasmic reticulum lumen"/>
    <property type="evidence" value="ECO:0007669"/>
    <property type="project" value="UniProtKB-SubCell"/>
</dbReference>
<dbReference type="PROSITE" id="PS00297">
    <property type="entry name" value="HSP70_1"/>
    <property type="match status" value="1"/>
</dbReference>
<proteinExistence type="inferred from homology"/>
<keyword evidence="9 13" id="KW-0067">ATP-binding</keyword>
<dbReference type="NCBIfam" id="NF001413">
    <property type="entry name" value="PRK00290.1"/>
    <property type="match status" value="1"/>
</dbReference>
<evidence type="ECO:0000256" key="9">
    <source>
        <dbReference type="ARBA" id="ARBA00022840"/>
    </source>
</evidence>
<evidence type="ECO:0000256" key="3">
    <source>
        <dbReference type="ARBA" id="ARBA00007381"/>
    </source>
</evidence>
<dbReference type="SUPFAM" id="SSF100934">
    <property type="entry name" value="Heat shock protein 70kD (HSP70), C-terminal subdomain"/>
    <property type="match status" value="1"/>
</dbReference>
<dbReference type="FunFam" id="3.90.640.10:FF:000153">
    <property type="entry name" value="Endoplasmic reticulum chaperone BiP"/>
    <property type="match status" value="1"/>
</dbReference>
<dbReference type="PROSITE" id="PS00329">
    <property type="entry name" value="HSP70_2"/>
    <property type="match status" value="1"/>
</dbReference>
<dbReference type="InterPro" id="IPR042050">
    <property type="entry name" value="BIP_NBD"/>
</dbReference>
<dbReference type="PROSITE" id="PS01036">
    <property type="entry name" value="HSP70_3"/>
    <property type="match status" value="1"/>
</dbReference>
<dbReference type="InterPro" id="IPR029048">
    <property type="entry name" value="HSP70_C_sf"/>
</dbReference>
<evidence type="ECO:0000256" key="10">
    <source>
        <dbReference type="ARBA" id="ARBA00023016"/>
    </source>
</evidence>
<dbReference type="Proteomes" id="UP001175000">
    <property type="component" value="Unassembled WGS sequence"/>
</dbReference>
<keyword evidence="10" id="KW-0346">Stress response</keyword>
<sequence>MTRRRLQKQPPSPSSIGFGVLIFLLVIFCPLALLPVAGASASSTNASLEPHEPIIGIDLGTTYSCVGVMKNGKVEILVNDQGNRITPSYVAFTKDGERLIGDAAKNQLGSNPRNTVYDIKRLIGRSFSDKEVQADIKHLPFKVVAGQGNKPVVEVQVGEDTRRFTPEEISAMILGKMKDVAESYLGQKVKHAVVTVPAYFNDQQRQATKDAGVIAGLNVLRVINEPTAAALAYGLNQPGKPNSESQVLVYDLGGGTFDVSLLSLEDETFQVLSTAGDTRLGGEDFDQRIVSHLTKVIKSRHGIDVTSDAKVMGKLKREVEKAKRTLSSQLSTRVEVEGLEGGREFSEVLTRAKFEEVNGRLFERTLGTVKKVLKDAGMRKEHVNEIVLVGGSTRIPKIQSLVEEFFGKKASKGVNPDEAVAYGAAVQAGIIAGEETLKEVLMMDVNPLTLGIETVGGVMAKLIPRNTGIPARKSQIFSTAADNQPTVQIKVYEGERTLTKDNNLLGTFELTGIPPAARGVPQIEVAFALDANGILEVTAQDKGTGKQESVTISGDSGRLTQEEIDRMVADADKFAEEDKALKELIEARNGFENFVFGLKSQVNDPEGLGGKISEEDKEAILDVVKEATAWLEENSATATADDFAEQKEMYSELVHAVTSDLYRGHGGHSGKDEPRVHEEL</sequence>
<feature type="signal peptide" evidence="15">
    <location>
        <begin position="1"/>
        <end position="39"/>
    </location>
</feature>
<evidence type="ECO:0000313" key="16">
    <source>
        <dbReference type="EMBL" id="KAK0631814.1"/>
    </source>
</evidence>
<dbReference type="FunFam" id="3.30.420.40:FF:000026">
    <property type="entry name" value="Heat shock protein 70"/>
    <property type="match status" value="1"/>
</dbReference>
<feature type="chain" id="PRO_5041366659" description="Endoplasmic reticulum chaperone BiP" evidence="15">
    <location>
        <begin position="40"/>
        <end position="680"/>
    </location>
</feature>
<dbReference type="PANTHER" id="PTHR19375">
    <property type="entry name" value="HEAT SHOCK PROTEIN 70KDA"/>
    <property type="match status" value="1"/>
</dbReference>
<reference evidence="16" key="1">
    <citation type="submission" date="2023-06" db="EMBL/GenBank/DDBJ databases">
        <title>Genome-scale phylogeny and comparative genomics of the fungal order Sordariales.</title>
        <authorList>
            <consortium name="Lawrence Berkeley National Laboratory"/>
            <person name="Hensen N."/>
            <person name="Bonometti L."/>
            <person name="Westerberg I."/>
            <person name="Brannstrom I.O."/>
            <person name="Guillou S."/>
            <person name="Cros-Aarteil S."/>
            <person name="Calhoun S."/>
            <person name="Haridas S."/>
            <person name="Kuo A."/>
            <person name="Mondo S."/>
            <person name="Pangilinan J."/>
            <person name="Riley R."/>
            <person name="Labutti K."/>
            <person name="Andreopoulos B."/>
            <person name="Lipzen A."/>
            <person name="Chen C."/>
            <person name="Yanf M."/>
            <person name="Daum C."/>
            <person name="Ng V."/>
            <person name="Clum A."/>
            <person name="Steindorff A."/>
            <person name="Ohm R."/>
            <person name="Martin F."/>
            <person name="Silar P."/>
            <person name="Natvig D."/>
            <person name="Lalanne C."/>
            <person name="Gautier V."/>
            <person name="Ament-Velasquez S.L."/>
            <person name="Kruys A."/>
            <person name="Hutchinson M.I."/>
            <person name="Powell A.J."/>
            <person name="Barry K."/>
            <person name="Miller A.N."/>
            <person name="Grigoriev I.V."/>
            <person name="Debuchy R."/>
            <person name="Gladieux P."/>
            <person name="Thoren M.H."/>
            <person name="Johannesson H."/>
        </authorList>
    </citation>
    <scope>NUCLEOTIDE SEQUENCE</scope>
    <source>
        <strain evidence="16">CBS 606.72</strain>
    </source>
</reference>
<dbReference type="InterPro" id="IPR043129">
    <property type="entry name" value="ATPase_NBD"/>
</dbReference>
<keyword evidence="8" id="KW-0256">Endoplasmic reticulum</keyword>
<dbReference type="AlphaFoldDB" id="A0AA39XD90"/>
<keyword evidence="7 13" id="KW-0547">Nucleotide-binding</keyword>
<dbReference type="Gene3D" id="3.90.640.10">
    <property type="entry name" value="Actin, Chain A, domain 4"/>
    <property type="match status" value="1"/>
</dbReference>
<evidence type="ECO:0000256" key="7">
    <source>
        <dbReference type="ARBA" id="ARBA00022741"/>
    </source>
</evidence>
<dbReference type="Gene3D" id="2.60.34.10">
    <property type="entry name" value="Substrate Binding Domain Of DNAk, Chain A, domain 1"/>
    <property type="match status" value="1"/>
</dbReference>
<name>A0AA39XD90_9PEZI</name>
<evidence type="ECO:0000256" key="14">
    <source>
        <dbReference type="SAM" id="MobiDB-lite"/>
    </source>
</evidence>
<comment type="catalytic activity">
    <reaction evidence="12">
        <text>ATP + H2O = ADP + phosphate + H(+)</text>
        <dbReference type="Rhea" id="RHEA:13065"/>
        <dbReference type="ChEBI" id="CHEBI:15377"/>
        <dbReference type="ChEBI" id="CHEBI:15378"/>
        <dbReference type="ChEBI" id="CHEBI:30616"/>
        <dbReference type="ChEBI" id="CHEBI:43474"/>
        <dbReference type="ChEBI" id="CHEBI:456216"/>
        <dbReference type="EC" id="3.6.4.10"/>
    </reaction>
</comment>
<comment type="caution">
    <text evidence="16">The sequence shown here is derived from an EMBL/GenBank/DDBJ whole genome shotgun (WGS) entry which is preliminary data.</text>
</comment>